<comment type="subcellular location">
    <subcellularLocation>
        <location evidence="1">Nucleus</location>
    </subcellularLocation>
</comment>
<dbReference type="Proteomes" id="UP001189122">
    <property type="component" value="Unassembled WGS sequence"/>
</dbReference>
<dbReference type="EMBL" id="LR743590">
    <property type="protein sequence ID" value="CAA2617519.1"/>
    <property type="molecule type" value="Genomic_DNA"/>
</dbReference>
<dbReference type="PANTHER" id="PTHR31669:SF281">
    <property type="entry name" value="PROTEIN FAR1-RELATED SEQUENCE"/>
    <property type="match status" value="1"/>
</dbReference>
<comment type="similarity">
    <text evidence="1">Belongs to the FHY3/FAR1 family.</text>
</comment>
<keyword evidence="1" id="KW-0539">Nucleus</keyword>
<feature type="region of interest" description="Disordered" evidence="2">
    <location>
        <begin position="1"/>
        <end position="46"/>
    </location>
</feature>
<evidence type="ECO:0000256" key="2">
    <source>
        <dbReference type="SAM" id="MobiDB-lite"/>
    </source>
</evidence>
<keyword evidence="5" id="KW-1185">Reference proteome</keyword>
<proteinExistence type="inferred from homology"/>
<dbReference type="AlphaFoldDB" id="A0A7I8IHL9"/>
<dbReference type="InterPro" id="IPR018289">
    <property type="entry name" value="MULE_transposase_dom"/>
</dbReference>
<evidence type="ECO:0000256" key="1">
    <source>
        <dbReference type="RuleBase" id="RU367018"/>
    </source>
</evidence>
<dbReference type="Pfam" id="PF10551">
    <property type="entry name" value="MULE"/>
    <property type="match status" value="1"/>
</dbReference>
<keyword evidence="1" id="KW-0479">Metal-binding</keyword>
<dbReference type="InterPro" id="IPR031052">
    <property type="entry name" value="FHY3/FAR1"/>
</dbReference>
<keyword evidence="1" id="KW-0863">Zinc-finger</keyword>
<evidence type="ECO:0000313" key="4">
    <source>
        <dbReference type="EMBL" id="CAA2617519.1"/>
    </source>
</evidence>
<evidence type="ECO:0000259" key="3">
    <source>
        <dbReference type="Pfam" id="PF10551"/>
    </source>
</evidence>
<dbReference type="GO" id="GO:0006355">
    <property type="term" value="P:regulation of DNA-templated transcription"/>
    <property type="evidence" value="ECO:0007669"/>
    <property type="project" value="UniProtKB-UniRule"/>
</dbReference>
<name>A0A7I8IHL9_SPIIN</name>
<accession>A0A7I8IHL9</accession>
<organism evidence="4">
    <name type="scientific">Spirodela intermedia</name>
    <name type="common">Intermediate duckweed</name>
    <dbReference type="NCBI Taxonomy" id="51605"/>
    <lineage>
        <taxon>Eukaryota</taxon>
        <taxon>Viridiplantae</taxon>
        <taxon>Streptophyta</taxon>
        <taxon>Embryophyta</taxon>
        <taxon>Tracheophyta</taxon>
        <taxon>Spermatophyta</taxon>
        <taxon>Magnoliopsida</taxon>
        <taxon>Liliopsida</taxon>
        <taxon>Araceae</taxon>
        <taxon>Lemnoideae</taxon>
        <taxon>Spirodela</taxon>
    </lineage>
</organism>
<dbReference type="EMBL" id="CACRZD030000003">
    <property type="protein sequence ID" value="CAA6657216.1"/>
    <property type="molecule type" value="Genomic_DNA"/>
</dbReference>
<dbReference type="PANTHER" id="PTHR31669">
    <property type="entry name" value="PROTEIN FAR1-RELATED SEQUENCE 10-RELATED"/>
    <property type="match status" value="1"/>
</dbReference>
<feature type="domain" description="MULE transposase" evidence="3">
    <location>
        <begin position="123"/>
        <end position="221"/>
    </location>
</feature>
<comment type="function">
    <text evidence="1">Putative transcription activator involved in regulating light control of development.</text>
</comment>
<reference evidence="4 5" key="1">
    <citation type="submission" date="2019-12" db="EMBL/GenBank/DDBJ databases">
        <authorList>
            <person name="Scholz U."/>
            <person name="Mascher M."/>
            <person name="Fiebig A."/>
        </authorList>
    </citation>
    <scope>NUCLEOTIDE SEQUENCE</scope>
</reference>
<gene>
    <name evidence="4" type="ORF">SI7747_03003684</name>
</gene>
<evidence type="ECO:0000313" key="5">
    <source>
        <dbReference type="Proteomes" id="UP001189122"/>
    </source>
</evidence>
<dbReference type="GO" id="GO:0005634">
    <property type="term" value="C:nucleus"/>
    <property type="evidence" value="ECO:0007669"/>
    <property type="project" value="UniProtKB-SubCell"/>
</dbReference>
<dbReference type="GO" id="GO:0008270">
    <property type="term" value="F:zinc ion binding"/>
    <property type="evidence" value="ECO:0007669"/>
    <property type="project" value="UniProtKB-UniRule"/>
</dbReference>
<sequence>MQRVPGAQGSVSGKTKRKRKAAVAAAADDNDKLEEVSPDVDSQISGMEGLENLPANARNYLPVKRTNPMQKSDVDGLFEYFRSKQAKNSSFFYSFQLDVDEKITNVFWMDGRMKTDYARFGDVLCVDTTYRMNDYGRPLVLFVGVNHHKQMTVFGAALIYDETAYSFRWVFRTFLEAVGGRRPATLLTDESTAILSAATSEFSSVPIGSACGICIRSAMKNLAKVFTGSKDFDDDFGRCIYDHEVEAEFIQGWNAMLEKYNLVENSWLRHRFREREKWAPAYGRTAFCADIHSAQHRERMNKELRKYLSSARDMESFLQGFDRFLDDRRSKED</sequence>
<protein>
    <recommendedName>
        <fullName evidence="1">Protein FAR1-RELATED SEQUENCE</fullName>
    </recommendedName>
</protein>
<keyword evidence="1" id="KW-0862">Zinc</keyword>